<evidence type="ECO:0000256" key="5">
    <source>
        <dbReference type="ARBA" id="ARBA00022917"/>
    </source>
</evidence>
<comment type="similarity">
    <text evidence="2 6">Belongs to the prokaryotic/mitochondrial release factor family.</text>
</comment>
<evidence type="ECO:0000313" key="9">
    <source>
        <dbReference type="Proteomes" id="UP000070080"/>
    </source>
</evidence>
<dbReference type="OrthoDB" id="9806673at2"/>
<dbReference type="EMBL" id="LSCV01000002">
    <property type="protein sequence ID" value="KXB42478.1"/>
    <property type="molecule type" value="Genomic_DNA"/>
</dbReference>
<dbReference type="RefSeq" id="WP_082714251.1">
    <property type="nucleotide sequence ID" value="NZ_CP118869.1"/>
</dbReference>
<sequence>MLDSHELQLTLTADRAKLAPLQAALKIDTLSNYIEELEARSQEEGFWTDIAKATALQKELTDLKKQQSAFLNLGQQLDDLQVGLDLAEVSEANEQTELLEEVQSGLKDWQDAYTELQLETLFTDKLDDKNTILTLHAGAGGTEAQDWVLMLYRMYTRFAEKMNFTCKELNLVEGEEAGIKSVSFSVSGPHAYGWLKSEHGVHRLVRISPFDASGRRHTSFASCEVLPELDKTIEITIRPEDLRVDTYRSTGKGGQHVNKTDSAVRLTHLPTGIVAACQAERSQIQNRETAMKMLQAKLYKLALEQQKASIDDLKGEQLDIAWGSQIRSYVFCPYTLVKDHRTEYEDIDVEGVMDGNLKPFVYAYLQQKAGLTTCKK</sequence>
<comment type="PTM">
    <text evidence="6">Methylated by PrmC. Methylation increases the termination efficiency of RF2.</text>
</comment>
<keyword evidence="4 6" id="KW-0488">Methylation</keyword>
<dbReference type="Proteomes" id="UP000070080">
    <property type="component" value="Unassembled WGS sequence"/>
</dbReference>
<proteinExistence type="inferred from homology"/>
<keyword evidence="9" id="KW-1185">Reference proteome</keyword>
<evidence type="ECO:0000256" key="6">
    <source>
        <dbReference type="HAMAP-Rule" id="MF_00094"/>
    </source>
</evidence>
<dbReference type="SMART" id="SM00937">
    <property type="entry name" value="PCRF"/>
    <property type="match status" value="1"/>
</dbReference>
<comment type="function">
    <text evidence="1 6">Peptide chain release factor 2 directs the termination of translation in response to the peptide chain termination codons UGA and UAA.</text>
</comment>
<dbReference type="InterPro" id="IPR045853">
    <property type="entry name" value="Pep_chain_release_fac_I_sf"/>
</dbReference>
<dbReference type="Pfam" id="PF00472">
    <property type="entry name" value="RF-1"/>
    <property type="match status" value="1"/>
</dbReference>
<gene>
    <name evidence="6" type="primary">prfB</name>
    <name evidence="8" type="ORF">HMPREF1872_00154</name>
</gene>
<keyword evidence="5 6" id="KW-0648">Protein biosynthesis</keyword>
<feature type="modified residue" description="N5-methylglutamine" evidence="6">
    <location>
        <position position="255"/>
    </location>
</feature>
<dbReference type="SUPFAM" id="SSF75620">
    <property type="entry name" value="Release factor"/>
    <property type="match status" value="1"/>
</dbReference>
<dbReference type="GO" id="GO:0016149">
    <property type="term" value="F:translation release factor activity, codon specific"/>
    <property type="evidence" value="ECO:0007669"/>
    <property type="project" value="UniProtKB-UniRule"/>
</dbReference>
<evidence type="ECO:0000256" key="4">
    <source>
        <dbReference type="ARBA" id="ARBA00022481"/>
    </source>
</evidence>
<dbReference type="InterPro" id="IPR005139">
    <property type="entry name" value="PCRF"/>
</dbReference>
<evidence type="ECO:0000256" key="3">
    <source>
        <dbReference type="ARBA" id="ARBA00019192"/>
    </source>
</evidence>
<comment type="caution">
    <text evidence="8">The sequence shown here is derived from an EMBL/GenBank/DDBJ whole genome shotgun (WGS) entry which is preliminary data.</text>
</comment>
<dbReference type="Gene3D" id="3.30.160.20">
    <property type="match status" value="1"/>
</dbReference>
<dbReference type="InterPro" id="IPR000352">
    <property type="entry name" value="Pep_chain_release_fac_I"/>
</dbReference>
<dbReference type="InterPro" id="IPR004374">
    <property type="entry name" value="PrfB"/>
</dbReference>
<evidence type="ECO:0000256" key="1">
    <source>
        <dbReference type="ARBA" id="ARBA00002613"/>
    </source>
</evidence>
<dbReference type="NCBIfam" id="TIGR00020">
    <property type="entry name" value="prfB"/>
    <property type="match status" value="1"/>
</dbReference>
<dbReference type="AlphaFoldDB" id="A0A133YH03"/>
<feature type="domain" description="Prokaryotic-type class I peptide chain release factors" evidence="7">
    <location>
        <begin position="248"/>
        <end position="264"/>
    </location>
</feature>
<dbReference type="PANTHER" id="PTHR43116:SF3">
    <property type="entry name" value="CLASS I PEPTIDE CHAIN RELEASE FACTOR"/>
    <property type="match status" value="1"/>
</dbReference>
<dbReference type="FunFam" id="3.30.160.20:FF:000010">
    <property type="entry name" value="Peptide chain release factor 2"/>
    <property type="match status" value="1"/>
</dbReference>
<dbReference type="PATRIC" id="fig|1497955.3.peg.149"/>
<evidence type="ECO:0000313" key="8">
    <source>
        <dbReference type="EMBL" id="KXB42478.1"/>
    </source>
</evidence>
<dbReference type="Pfam" id="PF03462">
    <property type="entry name" value="PCRF"/>
    <property type="match status" value="1"/>
</dbReference>
<dbReference type="PROSITE" id="PS00745">
    <property type="entry name" value="RF_PROK_I"/>
    <property type="match status" value="1"/>
</dbReference>
<dbReference type="HAMAP" id="MF_00094">
    <property type="entry name" value="Rel_fac_2"/>
    <property type="match status" value="1"/>
</dbReference>
<name>A0A133YH03_9FIRM</name>
<evidence type="ECO:0000256" key="2">
    <source>
        <dbReference type="ARBA" id="ARBA00010835"/>
    </source>
</evidence>
<dbReference type="STRING" id="1497955.HMPREF1872_00154"/>
<reference evidence="9" key="1">
    <citation type="submission" date="2016-01" db="EMBL/GenBank/DDBJ databases">
        <authorList>
            <person name="Mitreva M."/>
            <person name="Pepin K.H."/>
            <person name="Mihindukulasuriya K.A."/>
            <person name="Fulton R."/>
            <person name="Fronick C."/>
            <person name="O'Laughlin M."/>
            <person name="Miner T."/>
            <person name="Herter B."/>
            <person name="Rosa B.A."/>
            <person name="Cordes M."/>
            <person name="Tomlinson C."/>
            <person name="Wollam A."/>
            <person name="Palsikar V.B."/>
            <person name="Mardis E.R."/>
            <person name="Wilson R.K."/>
        </authorList>
    </citation>
    <scope>NUCLEOTIDE SEQUENCE [LARGE SCALE GENOMIC DNA]</scope>
    <source>
        <strain evidence="9">KA00274</strain>
    </source>
</reference>
<protein>
    <recommendedName>
        <fullName evidence="3 6">Peptide chain release factor 2</fullName>
        <shortName evidence="6">RF-2</shortName>
    </recommendedName>
</protein>
<dbReference type="PANTHER" id="PTHR43116">
    <property type="entry name" value="PEPTIDE CHAIN RELEASE FACTOR 2"/>
    <property type="match status" value="1"/>
</dbReference>
<dbReference type="Gene3D" id="3.30.70.1660">
    <property type="match status" value="1"/>
</dbReference>
<keyword evidence="6" id="KW-0963">Cytoplasm</keyword>
<dbReference type="Gene3D" id="1.20.58.410">
    <property type="entry name" value="Release factor"/>
    <property type="match status" value="1"/>
</dbReference>
<organism evidence="8 9">
    <name type="scientific">Amygdalobacter nucleatus</name>
    <dbReference type="NCBI Taxonomy" id="3029274"/>
    <lineage>
        <taxon>Bacteria</taxon>
        <taxon>Bacillati</taxon>
        <taxon>Bacillota</taxon>
        <taxon>Clostridia</taxon>
        <taxon>Eubacteriales</taxon>
        <taxon>Oscillospiraceae</taxon>
        <taxon>Amygdalobacter</taxon>
    </lineage>
</organism>
<dbReference type="GO" id="GO:0005737">
    <property type="term" value="C:cytoplasm"/>
    <property type="evidence" value="ECO:0007669"/>
    <property type="project" value="UniProtKB-SubCell"/>
</dbReference>
<comment type="subcellular location">
    <subcellularLocation>
        <location evidence="6">Cytoplasm</location>
    </subcellularLocation>
</comment>
<evidence type="ECO:0000259" key="7">
    <source>
        <dbReference type="PROSITE" id="PS00745"/>
    </source>
</evidence>
<accession>A0A133YH03</accession>